<dbReference type="InterPro" id="IPR041588">
    <property type="entry name" value="Integrase_H2C2"/>
</dbReference>
<dbReference type="EMBL" id="KI658422">
    <property type="protein sequence ID" value="ETN82581.1"/>
    <property type="molecule type" value="Genomic_DNA"/>
</dbReference>
<dbReference type="GO" id="GO:0003676">
    <property type="term" value="F:nucleic acid binding"/>
    <property type="evidence" value="ECO:0007669"/>
    <property type="project" value="InterPro"/>
</dbReference>
<feature type="domain" description="Integrase zinc-binding" evidence="1">
    <location>
        <begin position="94"/>
        <end position="142"/>
    </location>
</feature>
<dbReference type="InterPro" id="IPR012337">
    <property type="entry name" value="RNaseH-like_sf"/>
</dbReference>
<organism evidence="2 3">
    <name type="scientific">Necator americanus</name>
    <name type="common">Human hookworm</name>
    <dbReference type="NCBI Taxonomy" id="51031"/>
    <lineage>
        <taxon>Eukaryota</taxon>
        <taxon>Metazoa</taxon>
        <taxon>Ecdysozoa</taxon>
        <taxon>Nematoda</taxon>
        <taxon>Chromadorea</taxon>
        <taxon>Rhabditida</taxon>
        <taxon>Rhabditina</taxon>
        <taxon>Rhabditomorpha</taxon>
        <taxon>Strongyloidea</taxon>
        <taxon>Ancylostomatidae</taxon>
        <taxon>Bunostominae</taxon>
        <taxon>Necator</taxon>
    </lineage>
</organism>
<dbReference type="KEGG" id="nai:NECAME_07873"/>
<evidence type="ECO:0000313" key="2">
    <source>
        <dbReference type="EMBL" id="ETN82581.1"/>
    </source>
</evidence>
<dbReference type="InterPro" id="IPR036397">
    <property type="entry name" value="RNaseH_sf"/>
</dbReference>
<keyword evidence="3" id="KW-1185">Reference proteome</keyword>
<name>W2TN73_NECAM</name>
<dbReference type="PANTHER" id="PTHR47331:SF1">
    <property type="entry name" value="GAG-LIKE PROTEIN"/>
    <property type="match status" value="1"/>
</dbReference>
<dbReference type="Gene3D" id="3.30.420.10">
    <property type="entry name" value="Ribonuclease H-like superfamily/Ribonuclease H"/>
    <property type="match status" value="1"/>
</dbReference>
<dbReference type="SUPFAM" id="SSF53098">
    <property type="entry name" value="Ribonuclease H-like"/>
    <property type="match status" value="1"/>
</dbReference>
<evidence type="ECO:0000259" key="1">
    <source>
        <dbReference type="Pfam" id="PF17921"/>
    </source>
</evidence>
<dbReference type="Proteomes" id="UP000053676">
    <property type="component" value="Unassembled WGS sequence"/>
</dbReference>
<reference evidence="3" key="1">
    <citation type="journal article" date="2014" name="Nat. Genet.">
        <title>Genome of the human hookworm Necator americanus.</title>
        <authorList>
            <person name="Tang Y.T."/>
            <person name="Gao X."/>
            <person name="Rosa B.A."/>
            <person name="Abubucker S."/>
            <person name="Hallsworth-Pepin K."/>
            <person name="Martin J."/>
            <person name="Tyagi R."/>
            <person name="Heizer E."/>
            <person name="Zhang X."/>
            <person name="Bhonagiri-Palsikar V."/>
            <person name="Minx P."/>
            <person name="Warren W.C."/>
            <person name="Wang Q."/>
            <person name="Zhan B."/>
            <person name="Hotez P.J."/>
            <person name="Sternberg P.W."/>
            <person name="Dougall A."/>
            <person name="Gaze S.T."/>
            <person name="Mulvenna J."/>
            <person name="Sotillo J."/>
            <person name="Ranganathan S."/>
            <person name="Rabelo E.M."/>
            <person name="Wilson R.K."/>
            <person name="Felgner P.L."/>
            <person name="Bethony J."/>
            <person name="Hawdon J.M."/>
            <person name="Gasser R.B."/>
            <person name="Loukas A."/>
            <person name="Mitreva M."/>
        </authorList>
    </citation>
    <scope>NUCLEOTIDE SEQUENCE [LARGE SCALE GENOMIC DNA]</scope>
</reference>
<protein>
    <recommendedName>
        <fullName evidence="1">Integrase zinc-binding domain-containing protein</fullName>
    </recommendedName>
</protein>
<gene>
    <name evidence="2" type="ORF">NECAME_07873</name>
</gene>
<dbReference type="Pfam" id="PF17921">
    <property type="entry name" value="Integrase_H2C2"/>
    <property type="match status" value="1"/>
</dbReference>
<sequence length="229" mass="26454">MVLLFIVKKSSLAKKHFSNERSRLIATAKIIICRQAQLIHPPSDVIKKQLNLYFCEKKTQLWKSKGRIDKANLPYSAIEPVYLPRESYITSLYILHAHRKNNHCGVEQTLTELRSTVWIPKGRLTVKKTFNNGCYVCRKSKAKPFAPPGFPSNPKERKTKPNYPFERCLTDYMGPLNYRVDNLTVSKHWILLITCLNTRAIFAEIVTSMTAKTLLHVIRRFIAVHGFPK</sequence>
<dbReference type="OrthoDB" id="8019190at2759"/>
<accession>W2TN73</accession>
<proteinExistence type="predicted"/>
<dbReference type="AlphaFoldDB" id="W2TN73"/>
<dbReference type="OMA" id="CIICARI"/>
<dbReference type="PANTHER" id="PTHR47331">
    <property type="entry name" value="PHD-TYPE DOMAIN-CONTAINING PROTEIN"/>
    <property type="match status" value="1"/>
</dbReference>
<evidence type="ECO:0000313" key="3">
    <source>
        <dbReference type="Proteomes" id="UP000053676"/>
    </source>
</evidence>